<name>A0ABQ8GES9_9PEZI</name>
<comment type="caution">
    <text evidence="2">The sequence shown here is derived from an EMBL/GenBank/DDBJ whole genome shotgun (WGS) entry which is preliminary data.</text>
</comment>
<dbReference type="EMBL" id="JAGTJR010000010">
    <property type="protein sequence ID" value="KAH7053312.1"/>
    <property type="molecule type" value="Genomic_DNA"/>
</dbReference>
<protein>
    <submittedName>
        <fullName evidence="2">Uncharacterized protein</fullName>
    </submittedName>
</protein>
<reference evidence="2 3" key="1">
    <citation type="journal article" date="2021" name="Nat. Commun.">
        <title>Genetic determinants of endophytism in the Arabidopsis root mycobiome.</title>
        <authorList>
            <person name="Mesny F."/>
            <person name="Miyauchi S."/>
            <person name="Thiergart T."/>
            <person name="Pickel B."/>
            <person name="Atanasova L."/>
            <person name="Karlsson M."/>
            <person name="Huettel B."/>
            <person name="Barry K.W."/>
            <person name="Haridas S."/>
            <person name="Chen C."/>
            <person name="Bauer D."/>
            <person name="Andreopoulos W."/>
            <person name="Pangilinan J."/>
            <person name="LaButti K."/>
            <person name="Riley R."/>
            <person name="Lipzen A."/>
            <person name="Clum A."/>
            <person name="Drula E."/>
            <person name="Henrissat B."/>
            <person name="Kohler A."/>
            <person name="Grigoriev I.V."/>
            <person name="Martin F.M."/>
            <person name="Hacquard S."/>
        </authorList>
    </citation>
    <scope>NUCLEOTIDE SEQUENCE [LARGE SCALE GENOMIC DNA]</scope>
    <source>
        <strain evidence="2 3">MPI-SDFR-AT-0080</strain>
    </source>
</reference>
<keyword evidence="3" id="KW-1185">Reference proteome</keyword>
<feature type="region of interest" description="Disordered" evidence="1">
    <location>
        <begin position="393"/>
        <end position="415"/>
    </location>
</feature>
<evidence type="ECO:0000313" key="2">
    <source>
        <dbReference type="EMBL" id="KAH7053312.1"/>
    </source>
</evidence>
<accession>A0ABQ8GES9</accession>
<dbReference type="Proteomes" id="UP000774617">
    <property type="component" value="Unassembled WGS sequence"/>
</dbReference>
<gene>
    <name evidence="2" type="ORF">B0J12DRAFT_739421</name>
</gene>
<evidence type="ECO:0000256" key="1">
    <source>
        <dbReference type="SAM" id="MobiDB-lite"/>
    </source>
</evidence>
<organism evidence="2 3">
    <name type="scientific">Macrophomina phaseolina</name>
    <dbReference type="NCBI Taxonomy" id="35725"/>
    <lineage>
        <taxon>Eukaryota</taxon>
        <taxon>Fungi</taxon>
        <taxon>Dikarya</taxon>
        <taxon>Ascomycota</taxon>
        <taxon>Pezizomycotina</taxon>
        <taxon>Dothideomycetes</taxon>
        <taxon>Dothideomycetes incertae sedis</taxon>
        <taxon>Botryosphaeriales</taxon>
        <taxon>Botryosphaeriaceae</taxon>
        <taxon>Macrophomina</taxon>
    </lineage>
</organism>
<sequence length="683" mass="77730">MDNTTPRALPPYTPFHRLTAETRHHTTPLLTAYDSAIGYGTPRRYHGFSRPEVAADPFYRDSNYESDGVGNWGTVVERFLRHASCASGRLAERGEGGERLSGEEVEGFERAGWRAKVEGWVRWVEGGECFQEIEELRAPEGGAEQSRRLWVHRAVRLLRDKIWACMAPMSTQRWERRKLSSPRYEYEALELLAKTLAVFEYLNDPKVQQVMRVLHNRISEELRGFETAVNEARLRKGQPQIPLMELWDDYTRALFVAISDRAHGWMIGRINAMRKSQEDHFDRMKAQGPIPDAENTKICMRLARLIDMERDVDFHFRISRYGFTKASASGSEQAVPSPQKFKEERSRMRGAADASLSIFAGGITQMRHAMGVGPFPFQLEYFMVLRDQADANKAVRGKDPKKRTKLFGPPPREEKPEPWVQILAAQLKNAENNAEDGTGGFGFVVYRWKEYEGVPWEKVEKAITGDLMNWGEGMVGVGQLKPKAKLQWVEMAGASMENYRMHFQTLRESGQLETGIRHDVFLVIDPHAANAWFPTHLPAEAAHVYAERHRSEGHSGIMTMSSTRSTALGAMPTDFEPWVLAVDPDFGQTNASTAIGSSSPPSIYAGWLRMQSSLVFEELYGLAESGILTMEELWKMAASHPCGVYTGVLTEVEIRRFDEWTVLRNRAIKWVLDRPDTMFYGRR</sequence>
<evidence type="ECO:0000313" key="3">
    <source>
        <dbReference type="Proteomes" id="UP000774617"/>
    </source>
</evidence>
<proteinExistence type="predicted"/>